<protein>
    <submittedName>
        <fullName evidence="2">IS6 family transposase</fullName>
    </submittedName>
</protein>
<dbReference type="InterPro" id="IPR052183">
    <property type="entry name" value="IS_Transposase"/>
</dbReference>
<gene>
    <name evidence="2" type="ORF">JK364_46370</name>
</gene>
<dbReference type="PANTHER" id="PTHR35528">
    <property type="entry name" value="BLL1675 PROTEIN"/>
    <property type="match status" value="1"/>
</dbReference>
<dbReference type="PANTHER" id="PTHR35528:SF3">
    <property type="entry name" value="BLL1675 PROTEIN"/>
    <property type="match status" value="1"/>
</dbReference>
<feature type="compositionally biased region" description="Polar residues" evidence="1">
    <location>
        <begin position="74"/>
        <end position="93"/>
    </location>
</feature>
<sequence>MPYKGLRFPAEVIAQAVWLYHRFPLSFREVEELLMARGITVSHEAVRQWRDWFGPQCAAALRRRRPATRGISMRCSSKSRPTSAAPTGRLTGN</sequence>
<evidence type="ECO:0000256" key="1">
    <source>
        <dbReference type="SAM" id="MobiDB-lite"/>
    </source>
</evidence>
<feature type="region of interest" description="Disordered" evidence="1">
    <location>
        <begin position="69"/>
        <end position="93"/>
    </location>
</feature>
<keyword evidence="3" id="KW-1185">Reference proteome</keyword>
<comment type="caution">
    <text evidence="2">The sequence shown here is derived from an EMBL/GenBank/DDBJ whole genome shotgun (WGS) entry which is preliminary data.</text>
</comment>
<dbReference type="Proteomes" id="UP000621510">
    <property type="component" value="Unassembled WGS sequence"/>
</dbReference>
<organism evidence="2 3">
    <name type="scientific">Streptomyces endocoffeicus</name>
    <dbReference type="NCBI Taxonomy" id="2898945"/>
    <lineage>
        <taxon>Bacteria</taxon>
        <taxon>Bacillati</taxon>
        <taxon>Actinomycetota</taxon>
        <taxon>Actinomycetes</taxon>
        <taxon>Kitasatosporales</taxon>
        <taxon>Streptomycetaceae</taxon>
        <taxon>Streptomyces</taxon>
    </lineage>
</organism>
<proteinExistence type="predicted"/>
<accession>A0ABS1Q4T7</accession>
<reference evidence="2 3" key="1">
    <citation type="submission" date="2021-01" db="EMBL/GenBank/DDBJ databases">
        <title>WGS of actinomycetes isolated from Thailand.</title>
        <authorList>
            <person name="Thawai C."/>
        </authorList>
    </citation>
    <scope>NUCLEOTIDE SEQUENCE [LARGE SCALE GENOMIC DNA]</scope>
    <source>
        <strain evidence="2 3">CA3R110</strain>
    </source>
</reference>
<dbReference type="EMBL" id="JAERRG010000035">
    <property type="protein sequence ID" value="MBL1119693.1"/>
    <property type="molecule type" value="Genomic_DNA"/>
</dbReference>
<evidence type="ECO:0000313" key="2">
    <source>
        <dbReference type="EMBL" id="MBL1119693.1"/>
    </source>
</evidence>
<name>A0ABS1Q4T7_9ACTN</name>
<evidence type="ECO:0000313" key="3">
    <source>
        <dbReference type="Proteomes" id="UP000621510"/>
    </source>
</evidence>